<dbReference type="VEuPathDB" id="ToxoDB:EAH_00004520"/>
<evidence type="ECO:0000256" key="1">
    <source>
        <dbReference type="SAM" id="SignalP"/>
    </source>
</evidence>
<keyword evidence="1" id="KW-0732">Signal</keyword>
<name>U6GCI9_EIMAC</name>
<dbReference type="RefSeq" id="XP_013252354.1">
    <property type="nucleotide sequence ID" value="XM_013396900.1"/>
</dbReference>
<dbReference type="OrthoDB" id="345352at2759"/>
<accession>U6GCI9</accession>
<protein>
    <submittedName>
        <fullName evidence="2">Uncharacterized protein</fullName>
    </submittedName>
</protein>
<dbReference type="GeneID" id="25268522"/>
<dbReference type="OMA" id="FIMRIEV"/>
<evidence type="ECO:0000313" key="3">
    <source>
        <dbReference type="Proteomes" id="UP000018050"/>
    </source>
</evidence>
<sequence length="746" mass="83269">MAFSRGFRLCAWRARLFCLAAHFIVALVWAAEDQEDSSESDHSNYDDGVQHITPLSGSNNMLDAQSRFGEAPVTDLGAVLHIVMLTADLVERLEQAEDEMWSNVERDHDLMNALVQIPMNSLELGKQQTDAIERVINGLKRKIAMFKWQYRELLELISSTAIQNAGATRERLGKLRMRVSDAVRMVSVIALEEFGAFASRLKSTPKERVLVAREYGAEMALSSHRVDLMERKYKQLPACELRGAQLCDAYDKIVERVQHWDKELTAHSIRISERAMEEMRIQMDSYASAAGAAMSVKETEFTRFVKNSRMEDLYFQSIMEDCVEQLSYKGVAVIDVSKARDPTNPGIATAGGWISKIIEAVSSVNSSWAIYPTFVHVDEQDTRYPGGSGRLQLQPSVRTIQAAVEPLFKEPGLSQYSVVSISQLLTRIVVASTNVAGMAVSPVSVFASTEPAVVTSAKHFGFHFTRRLAHLKASDFSITNNDQKVVIAYIGRTPQAEFKGSEMNLTWLAQLGTAIVSFLSFDATGPFELLELRSRVRNELAYVAAIERNTNTRLLSGAVASSYDTLLAEGDSDLGYFKLFERHNTAVFVGITSLPPLQLPLSSFLRAAAFIMRIEVARSAYGQREYVVPSRDTVLQALTHLFLYPQMGDAQALVRTQLKRDTRFPFLRVKSGVSLGYLITSQRRILLGRDHLADLRSQHVRRNSMVATLTSYVSTDFIPQNVESLRGALDGRLLYVQVCIVGEQCS</sequence>
<dbReference type="Proteomes" id="UP000018050">
    <property type="component" value="Unassembled WGS sequence"/>
</dbReference>
<proteinExistence type="predicted"/>
<evidence type="ECO:0000313" key="2">
    <source>
        <dbReference type="EMBL" id="CDI77257.1"/>
    </source>
</evidence>
<feature type="signal peptide" evidence="1">
    <location>
        <begin position="1"/>
        <end position="30"/>
    </location>
</feature>
<dbReference type="EMBL" id="HG670599">
    <property type="protein sequence ID" value="CDI77257.1"/>
    <property type="molecule type" value="Genomic_DNA"/>
</dbReference>
<feature type="chain" id="PRO_5004669680" evidence="1">
    <location>
        <begin position="31"/>
        <end position="746"/>
    </location>
</feature>
<dbReference type="AlphaFoldDB" id="U6GCI9"/>
<reference evidence="2" key="2">
    <citation type="submission" date="2013-10" db="EMBL/GenBank/DDBJ databases">
        <authorList>
            <person name="Aslett M."/>
        </authorList>
    </citation>
    <scope>NUCLEOTIDE SEQUENCE</scope>
    <source>
        <strain evidence="2">Houghton</strain>
    </source>
</reference>
<keyword evidence="3" id="KW-1185">Reference proteome</keyword>
<organism evidence="2 3">
    <name type="scientific">Eimeria acervulina</name>
    <name type="common">Coccidian parasite</name>
    <dbReference type="NCBI Taxonomy" id="5801"/>
    <lineage>
        <taxon>Eukaryota</taxon>
        <taxon>Sar</taxon>
        <taxon>Alveolata</taxon>
        <taxon>Apicomplexa</taxon>
        <taxon>Conoidasida</taxon>
        <taxon>Coccidia</taxon>
        <taxon>Eucoccidiorida</taxon>
        <taxon>Eimeriorina</taxon>
        <taxon>Eimeriidae</taxon>
        <taxon>Eimeria</taxon>
    </lineage>
</organism>
<gene>
    <name evidence="2" type="ORF">EAH_00004520</name>
</gene>
<reference evidence="2" key="1">
    <citation type="submission" date="2013-10" db="EMBL/GenBank/DDBJ databases">
        <title>Genomic analysis of the causative agents of coccidiosis in chickens.</title>
        <authorList>
            <person name="Reid A.J."/>
            <person name="Blake D."/>
            <person name="Billington K."/>
            <person name="Browne H."/>
            <person name="Dunn M."/>
            <person name="Hung S."/>
            <person name="Kawahara F."/>
            <person name="Miranda-Saavedra D."/>
            <person name="Mourier T."/>
            <person name="Nagra H."/>
            <person name="Otto T.D."/>
            <person name="Rawlings N."/>
            <person name="Sanchez A."/>
            <person name="Sanders M."/>
            <person name="Subramaniam C."/>
            <person name="Tay Y."/>
            <person name="Dear P."/>
            <person name="Doerig C."/>
            <person name="Gruber A."/>
            <person name="Parkinson J."/>
            <person name="Shirley M."/>
            <person name="Wan K.L."/>
            <person name="Berriman M."/>
            <person name="Tomley F."/>
            <person name="Pain A."/>
        </authorList>
    </citation>
    <scope>NUCLEOTIDE SEQUENCE</scope>
    <source>
        <strain evidence="2">Houghton</strain>
    </source>
</reference>